<keyword evidence="4" id="KW-1185">Reference proteome</keyword>
<accession>A0ABT6HKG7</accession>
<keyword evidence="2" id="KW-1133">Transmembrane helix</keyword>
<dbReference type="Proteomes" id="UP001223144">
    <property type="component" value="Unassembled WGS sequence"/>
</dbReference>
<feature type="compositionally biased region" description="Low complexity" evidence="1">
    <location>
        <begin position="195"/>
        <end position="213"/>
    </location>
</feature>
<feature type="region of interest" description="Disordered" evidence="1">
    <location>
        <begin position="39"/>
        <end position="105"/>
    </location>
</feature>
<feature type="region of interest" description="Disordered" evidence="1">
    <location>
        <begin position="172"/>
        <end position="220"/>
    </location>
</feature>
<evidence type="ECO:0000256" key="1">
    <source>
        <dbReference type="SAM" id="MobiDB-lite"/>
    </source>
</evidence>
<feature type="region of interest" description="Disordered" evidence="1">
    <location>
        <begin position="311"/>
        <end position="363"/>
    </location>
</feature>
<feature type="region of interest" description="Disordered" evidence="1">
    <location>
        <begin position="261"/>
        <end position="293"/>
    </location>
</feature>
<reference evidence="3 4" key="1">
    <citation type="submission" date="2023-04" db="EMBL/GenBank/DDBJ databases">
        <title>Streptomyces chengmaiensis sp. nov. isolated from the stem of mangrove plant in Hainan.</title>
        <authorList>
            <person name="Huang X."/>
            <person name="Zhou S."/>
            <person name="Chu X."/>
            <person name="Xie Y."/>
            <person name="Lin Y."/>
        </authorList>
    </citation>
    <scope>NUCLEOTIDE SEQUENCE [LARGE SCALE GENOMIC DNA]</scope>
    <source>
        <strain evidence="3 4">HNM0663</strain>
    </source>
</reference>
<gene>
    <name evidence="3" type="ORF">QCN29_08300</name>
</gene>
<keyword evidence="2" id="KW-0472">Membrane</keyword>
<sequence>MSSTENSHDSPRSRRAAAVVVSVAAAVLVAGGGAYVATSAFGGGGSDGGTTADDPGNGAPPPVLALEGSAEGPADDAAGIAPGEPDPSGGVVYRAKGSLPKGPDRAAVHRAQGTVTEAEVARLAEALGLTGAPRLQGTVWKVGADKDGGGPLLQVNKEAPGAWTYGRFGTAPGSDSCEKGKTSCHSDGHGGARLPSEPSGPADPAAPSDPGTPVSERAAKQAAAPVLKALGQDDAKLDARQVMGAVRVVNADPVIGGLPSYGWSSGIQVGPDGRVTGGSGQLKEPRRSDSYPVVSAEEALKRLNEGASRSPIGIGGCATPAPADKGGTTTGGTETGETTTGGTETGGAKPAAPCTPDPKEKQQQTEVVLIDRAVFGLAARYVDGQQALVPSWLFEVEAEGPAGSFTITHPAVAPEYLKEPGAPQGKGTGEGKDGTPPVSDRRVLAYSADGTGGRELTVWFWGGVCSSYAAEADERDGEVSVRIVESVPDPGRACIAMAKEQTATVTLEKSLGERKVVDAETEEVVPEH</sequence>
<name>A0ABT6HKG7_9ACTN</name>
<proteinExistence type="predicted"/>
<feature type="compositionally biased region" description="Low complexity" evidence="1">
    <location>
        <begin position="70"/>
        <end position="87"/>
    </location>
</feature>
<dbReference type="EMBL" id="JARWBG010000006">
    <property type="protein sequence ID" value="MDH2388787.1"/>
    <property type="molecule type" value="Genomic_DNA"/>
</dbReference>
<evidence type="ECO:0000313" key="4">
    <source>
        <dbReference type="Proteomes" id="UP001223144"/>
    </source>
</evidence>
<keyword evidence="2" id="KW-0812">Transmembrane</keyword>
<evidence type="ECO:0000313" key="3">
    <source>
        <dbReference type="EMBL" id="MDH2388787.1"/>
    </source>
</evidence>
<feature type="compositionally biased region" description="Basic and acidic residues" evidence="1">
    <location>
        <begin position="429"/>
        <end position="439"/>
    </location>
</feature>
<feature type="compositionally biased region" description="Basic and acidic residues" evidence="1">
    <location>
        <begin position="176"/>
        <end position="190"/>
    </location>
</feature>
<feature type="region of interest" description="Disordered" evidence="1">
    <location>
        <begin position="417"/>
        <end position="439"/>
    </location>
</feature>
<evidence type="ECO:0008006" key="5">
    <source>
        <dbReference type="Google" id="ProtNLM"/>
    </source>
</evidence>
<comment type="caution">
    <text evidence="3">The sequence shown here is derived from an EMBL/GenBank/DDBJ whole genome shotgun (WGS) entry which is preliminary data.</text>
</comment>
<organism evidence="3 4">
    <name type="scientific">Streptomyces chengmaiensis</name>
    <dbReference type="NCBI Taxonomy" id="3040919"/>
    <lineage>
        <taxon>Bacteria</taxon>
        <taxon>Bacillati</taxon>
        <taxon>Actinomycetota</taxon>
        <taxon>Actinomycetes</taxon>
        <taxon>Kitasatosporales</taxon>
        <taxon>Streptomycetaceae</taxon>
        <taxon>Streptomyces</taxon>
    </lineage>
</organism>
<evidence type="ECO:0000256" key="2">
    <source>
        <dbReference type="SAM" id="Phobius"/>
    </source>
</evidence>
<feature type="transmembrane region" description="Helical" evidence="2">
    <location>
        <begin position="16"/>
        <end position="37"/>
    </location>
</feature>
<protein>
    <recommendedName>
        <fullName evidence="5">Large membrane protein</fullName>
    </recommendedName>
</protein>